<keyword evidence="1" id="KW-0472">Membrane</keyword>
<dbReference type="EMBL" id="CYKH01001198">
    <property type="protein sequence ID" value="CUG85815.1"/>
    <property type="molecule type" value="Genomic_DNA"/>
</dbReference>
<keyword evidence="1" id="KW-1133">Transmembrane helix</keyword>
<gene>
    <name evidence="2" type="ORF">BSAL_90800</name>
</gene>
<name>A0A0S4J6V9_BODSA</name>
<feature type="transmembrane region" description="Helical" evidence="1">
    <location>
        <begin position="1096"/>
        <end position="1117"/>
    </location>
</feature>
<feature type="transmembrane region" description="Helical" evidence="1">
    <location>
        <begin position="1006"/>
        <end position="1030"/>
    </location>
</feature>
<keyword evidence="1 2" id="KW-0812">Transmembrane</keyword>
<feature type="transmembrane region" description="Helical" evidence="1">
    <location>
        <begin position="1250"/>
        <end position="1271"/>
    </location>
</feature>
<feature type="transmembrane region" description="Helical" evidence="1">
    <location>
        <begin position="1184"/>
        <end position="1206"/>
    </location>
</feature>
<accession>A0A0S4J6V9</accession>
<evidence type="ECO:0000313" key="3">
    <source>
        <dbReference type="Proteomes" id="UP000051952"/>
    </source>
</evidence>
<protein>
    <submittedName>
        <fullName evidence="2">Transmembrane protein, putative</fullName>
    </submittedName>
</protein>
<feature type="transmembrane region" description="Helical" evidence="1">
    <location>
        <begin position="1212"/>
        <end position="1238"/>
    </location>
</feature>
<evidence type="ECO:0000313" key="2">
    <source>
        <dbReference type="EMBL" id="CUG85815.1"/>
    </source>
</evidence>
<dbReference type="VEuPathDB" id="TriTrypDB:BSAL_90800"/>
<feature type="transmembrane region" description="Helical" evidence="1">
    <location>
        <begin position="1060"/>
        <end position="1084"/>
    </location>
</feature>
<keyword evidence="3" id="KW-1185">Reference proteome</keyword>
<proteinExistence type="predicted"/>
<feature type="transmembrane region" description="Helical" evidence="1">
    <location>
        <begin position="1283"/>
        <end position="1308"/>
    </location>
</feature>
<dbReference type="Proteomes" id="UP000051952">
    <property type="component" value="Unassembled WGS sequence"/>
</dbReference>
<organism evidence="2 3">
    <name type="scientific">Bodo saltans</name>
    <name type="common">Flagellated protozoan</name>
    <dbReference type="NCBI Taxonomy" id="75058"/>
    <lineage>
        <taxon>Eukaryota</taxon>
        <taxon>Discoba</taxon>
        <taxon>Euglenozoa</taxon>
        <taxon>Kinetoplastea</taxon>
        <taxon>Metakinetoplastina</taxon>
        <taxon>Eubodonida</taxon>
        <taxon>Bodonidae</taxon>
        <taxon>Bodo</taxon>
    </lineage>
</organism>
<reference evidence="3" key="1">
    <citation type="submission" date="2015-09" db="EMBL/GenBank/DDBJ databases">
        <authorList>
            <consortium name="Pathogen Informatics"/>
        </authorList>
    </citation>
    <scope>NUCLEOTIDE SEQUENCE [LARGE SCALE GENOMIC DNA]</scope>
    <source>
        <strain evidence="3">Lake Konstanz</strain>
    </source>
</reference>
<sequence>MMSTLVELYSQTNSHWNLPSKGGSAAHPDANKKLKWFHAFLVICSVVMLPLPAVRAIDASGVVTMVPCGNETTYGPVVALNTTFLLRDCYHSQTNTGLTVNLNSTSGALSGLSIVVENSKRVFVAVVGVGVWPPNQTNTSISNVNAVFRNVTNDVEASNSLLRVAGFSVVQTVTINMADIRHGRNLSLLAMNYLDTVIQLSVAMKNVISNSTGAVMGLQIISTALRDSTVSMTNVTSSSPLVQTTSAFDPELLVNEILVESTTITLVSCVMSGSSSNSAFAVSIRDTHMNRQSHITIIGLLVQTSTATIAGALLAQNSNVGDVYVSIANFTSISRNVVVQVVLIQNTTVDGAVIAINFALISGVTASQAFCFNILSSAVANSHLSATNVSLSTSLSTTVLYLLSVQYIATLPARSSMSNTSITLNNCAITAVLSIVVYVVNASVSTTHISITNVVMSATSQYLPIILSSLPGAADGLTLSALDSYLVGAYPVQLEVMKVVNSKIAIASSTLMIARSAYFPSNALFAFTFYDAVIANTTITITATDVVGVPSGANTGWSIGIQYCTFCSVNASLSFASLTNSGGILYVGDSILDNMTVFVAEVVRNMTVPSNFPYAPITLNRSNVVNSSSVMVTLPIEVRVADGGASSSPVVVISFLNVSVNSFVAIAGYPGSHTHLIWPNSTLHFGYSTTSINSTVVLTRIAVIPVTNDETVVVYSPAVGEAKIVVSNVSITQANSSASHDRFFLLSRSSSNVSASALVTLSLIHCTFAARWGHTALIKVKSSATDIAVTLMLDQVFLFGITSVIDAASSAPAAQGLSLVASITLRCSWWGRHSFSSPLSPIHLALCGELLRGPLSAIGTDTEVELSPNSLLAFQSPQCLVRWKPHCDGSRSVSTSFSHEASMDSTRLTFSASSATELAPHVEARTSLMTLSASTAARSTLSAVVGSLGAAASGAVLIRSSLSQQLAECASDDPGTNSSLSAALIGSSSSNLFQINAGSDANAAGYGYRGVLLSSLVIVLGSVVLLLIAAHIKHRLELRSHHPTHPVTSRTIAADFGLPGWWLAGPCAMAIAPLLSAAVSLASVSPWASGTAGDGVLVVVSLLLGCALIAWCVKALLRPRHGGWFTAVPRGPAHELLRAPRVVLWLLGGAYAWAPEPRLRTAANRRFGSAYGSLFTSMWPHRHCWFLVDMSTSIVVGFLAALPSLVVHRDDAATLIPAMCTGALHTATAVQLAFLLAFTFMRPVAVRWEYGGSLLITLLGAVGALLTSFAAEGIDGLEDVANGVAIAQMIIPILILVLGFSEDIFALLTSQPTRWRRLLHDDSKLSGPALVLSHLRSPPQKVTSTRMDRVANNSDAYKALEALIFRITEASLHDERQS</sequence>
<evidence type="ECO:0000256" key="1">
    <source>
        <dbReference type="SAM" id="Phobius"/>
    </source>
</evidence>